<sequence length="356" mass="39559">MPSKLDPDTIFAYCDKNGDGKLSRKEFLQALRCGGACPTALDFEEICREHGQCPEYPAFREALQVLLQRRPTQEVLADKLGGLAQDGLGLWFLPNLRQEVDADSLRFIVTNFGEKLSEEELAELLKLAEPDAEGNVSAPQPGVGRAPLVELGRPHQVLPEHWKPSVPNNGSERQSAVQEVPRKVASAEDKATANFTRKAFKWTRSPHKTDEELFKLQARVNGRVQPSAPAQEMEQLPKPELPTPAVQEHKQFSLVEVSNEEERLAAFKCHMDKETFVNEEHFVKERLWNSQVHRCRSLSSDIRSGLPGGRDAARESVRRVAQELGAGGECERRTGAPWVWSHAVPSSGGFAASGRS</sequence>
<dbReference type="Proteomes" id="UP001178507">
    <property type="component" value="Unassembled WGS sequence"/>
</dbReference>
<comment type="caution">
    <text evidence="4">The sequence shown here is derived from an EMBL/GenBank/DDBJ whole genome shotgun (WGS) entry which is preliminary data.</text>
</comment>
<protein>
    <recommendedName>
        <fullName evidence="3">EF-hand domain-containing protein</fullName>
    </recommendedName>
</protein>
<evidence type="ECO:0000256" key="1">
    <source>
        <dbReference type="ARBA" id="ARBA00022837"/>
    </source>
</evidence>
<dbReference type="Pfam" id="PF13405">
    <property type="entry name" value="EF-hand_6"/>
    <property type="match status" value="1"/>
</dbReference>
<evidence type="ECO:0000313" key="4">
    <source>
        <dbReference type="EMBL" id="CAJ1395316.1"/>
    </source>
</evidence>
<feature type="domain" description="EF-hand" evidence="3">
    <location>
        <begin position="2"/>
        <end position="37"/>
    </location>
</feature>
<evidence type="ECO:0000256" key="2">
    <source>
        <dbReference type="SAM" id="MobiDB-lite"/>
    </source>
</evidence>
<evidence type="ECO:0000313" key="5">
    <source>
        <dbReference type="Proteomes" id="UP001178507"/>
    </source>
</evidence>
<feature type="region of interest" description="Disordered" evidence="2">
    <location>
        <begin position="159"/>
        <end position="188"/>
    </location>
</feature>
<dbReference type="InterPro" id="IPR002048">
    <property type="entry name" value="EF_hand_dom"/>
</dbReference>
<gene>
    <name evidence="4" type="ORF">EVOR1521_LOCUS19768</name>
</gene>
<feature type="compositionally biased region" description="Polar residues" evidence="2">
    <location>
        <begin position="166"/>
        <end position="177"/>
    </location>
</feature>
<proteinExistence type="predicted"/>
<dbReference type="PROSITE" id="PS00018">
    <property type="entry name" value="EF_HAND_1"/>
    <property type="match status" value="1"/>
</dbReference>
<name>A0AA36N9G9_9DINO</name>
<reference evidence="4" key="1">
    <citation type="submission" date="2023-08" db="EMBL/GenBank/DDBJ databases">
        <authorList>
            <person name="Chen Y."/>
            <person name="Shah S."/>
            <person name="Dougan E. K."/>
            <person name="Thang M."/>
            <person name="Chan C."/>
        </authorList>
    </citation>
    <scope>NUCLEOTIDE SEQUENCE</scope>
</reference>
<dbReference type="SUPFAM" id="SSF47473">
    <property type="entry name" value="EF-hand"/>
    <property type="match status" value="1"/>
</dbReference>
<dbReference type="InterPro" id="IPR018247">
    <property type="entry name" value="EF_Hand_1_Ca_BS"/>
</dbReference>
<feature type="region of interest" description="Disordered" evidence="2">
    <location>
        <begin position="337"/>
        <end position="356"/>
    </location>
</feature>
<dbReference type="PROSITE" id="PS50222">
    <property type="entry name" value="EF_HAND_2"/>
    <property type="match status" value="1"/>
</dbReference>
<dbReference type="Gene3D" id="1.10.238.10">
    <property type="entry name" value="EF-hand"/>
    <property type="match status" value="1"/>
</dbReference>
<dbReference type="AlphaFoldDB" id="A0AA36N9G9"/>
<dbReference type="EMBL" id="CAUJNA010003124">
    <property type="protein sequence ID" value="CAJ1395316.1"/>
    <property type="molecule type" value="Genomic_DNA"/>
</dbReference>
<keyword evidence="1" id="KW-0106">Calcium</keyword>
<dbReference type="GO" id="GO:0005509">
    <property type="term" value="F:calcium ion binding"/>
    <property type="evidence" value="ECO:0007669"/>
    <property type="project" value="InterPro"/>
</dbReference>
<accession>A0AA36N9G9</accession>
<evidence type="ECO:0000259" key="3">
    <source>
        <dbReference type="PROSITE" id="PS50222"/>
    </source>
</evidence>
<dbReference type="InterPro" id="IPR011992">
    <property type="entry name" value="EF-hand-dom_pair"/>
</dbReference>
<organism evidence="4 5">
    <name type="scientific">Effrenium voratum</name>
    <dbReference type="NCBI Taxonomy" id="2562239"/>
    <lineage>
        <taxon>Eukaryota</taxon>
        <taxon>Sar</taxon>
        <taxon>Alveolata</taxon>
        <taxon>Dinophyceae</taxon>
        <taxon>Suessiales</taxon>
        <taxon>Symbiodiniaceae</taxon>
        <taxon>Effrenium</taxon>
    </lineage>
</organism>
<keyword evidence="5" id="KW-1185">Reference proteome</keyword>